<name>A0ABY2VLM5_9PSED</name>
<dbReference type="Gene3D" id="1.10.10.10">
    <property type="entry name" value="Winged helix-like DNA-binding domain superfamily/Winged helix DNA-binding domain"/>
    <property type="match status" value="1"/>
</dbReference>
<sequence length="314" mass="34640">MDISLRHIEVFRAIMQAGSVTGAARLLFTSQPTVSRELARLETLSGLRLFDREGGRLLPTAQALLLLEEVERAYVGLERINSVAQSIRRFEHGQLSLSCLPLFSQTLLPPVCKQFQAQHPGIGLSITAQESPLLEEALSAQRHDLGLTESEHLPRGTQGELLFCADMVCILADDHPLLARPRLALVDFRGQDFINLSGLDIYRQTLDEHFRQAGVDRRIVVETTNAASVCAMVRQRLGVAIINPLSAMEEAGRGLAIRPLQLSVPYRVMLIRPDYRPSSSFVEGFSEALRTQAKALQEQVGRIVQGGQGVNRSG</sequence>
<gene>
    <name evidence="6" type="ORF">FEF10_09530</name>
</gene>
<keyword evidence="2" id="KW-0805">Transcription regulation</keyword>
<accession>A0ABY2VLM5</accession>
<evidence type="ECO:0000256" key="3">
    <source>
        <dbReference type="ARBA" id="ARBA00023125"/>
    </source>
</evidence>
<keyword evidence="3" id="KW-0238">DNA-binding</keyword>
<dbReference type="SUPFAM" id="SSF53850">
    <property type="entry name" value="Periplasmic binding protein-like II"/>
    <property type="match status" value="1"/>
</dbReference>
<dbReference type="InterPro" id="IPR036390">
    <property type="entry name" value="WH_DNA-bd_sf"/>
</dbReference>
<dbReference type="PRINTS" id="PR00039">
    <property type="entry name" value="HTHLYSR"/>
</dbReference>
<dbReference type="InterPro" id="IPR000847">
    <property type="entry name" value="LysR_HTH_N"/>
</dbReference>
<keyword evidence="4" id="KW-0804">Transcription</keyword>
<protein>
    <submittedName>
        <fullName evidence="6">LysR family transcriptional regulator</fullName>
    </submittedName>
</protein>
<evidence type="ECO:0000313" key="6">
    <source>
        <dbReference type="EMBL" id="TMM63514.1"/>
    </source>
</evidence>
<proteinExistence type="inferred from homology"/>
<dbReference type="Pfam" id="PF00126">
    <property type="entry name" value="HTH_1"/>
    <property type="match status" value="1"/>
</dbReference>
<dbReference type="EMBL" id="VAVY01000002">
    <property type="protein sequence ID" value="TMM63514.1"/>
    <property type="molecule type" value="Genomic_DNA"/>
</dbReference>
<dbReference type="Gene3D" id="3.40.190.290">
    <property type="match status" value="1"/>
</dbReference>
<reference evidence="6 7" key="1">
    <citation type="submission" date="2019-05" db="EMBL/GenBank/DDBJ databases">
        <title>Identification and Biocontrol Activity Analysis of Biocontrol Strain PF-1 Based on Genome-wide Data.</title>
        <authorList>
            <person name="Qi J."/>
        </authorList>
    </citation>
    <scope>NUCLEOTIDE SEQUENCE [LARGE SCALE GENOMIC DNA]</scope>
    <source>
        <strain evidence="6 7">PF-1</strain>
    </source>
</reference>
<comment type="caution">
    <text evidence="6">The sequence shown here is derived from an EMBL/GenBank/DDBJ whole genome shotgun (WGS) entry which is preliminary data.</text>
</comment>
<comment type="similarity">
    <text evidence="1">Belongs to the LysR transcriptional regulatory family.</text>
</comment>
<dbReference type="InterPro" id="IPR036388">
    <property type="entry name" value="WH-like_DNA-bd_sf"/>
</dbReference>
<feature type="domain" description="HTH lysR-type" evidence="5">
    <location>
        <begin position="3"/>
        <end position="60"/>
    </location>
</feature>
<organism evidence="6 7">
    <name type="scientific">Pseudomonas protegens</name>
    <dbReference type="NCBI Taxonomy" id="380021"/>
    <lineage>
        <taxon>Bacteria</taxon>
        <taxon>Pseudomonadati</taxon>
        <taxon>Pseudomonadota</taxon>
        <taxon>Gammaproteobacteria</taxon>
        <taxon>Pseudomonadales</taxon>
        <taxon>Pseudomonadaceae</taxon>
        <taxon>Pseudomonas</taxon>
    </lineage>
</organism>
<keyword evidence="7" id="KW-1185">Reference proteome</keyword>
<dbReference type="Pfam" id="PF03466">
    <property type="entry name" value="LysR_substrate"/>
    <property type="match status" value="1"/>
</dbReference>
<dbReference type="InterPro" id="IPR005119">
    <property type="entry name" value="LysR_subst-bd"/>
</dbReference>
<evidence type="ECO:0000259" key="5">
    <source>
        <dbReference type="PROSITE" id="PS50931"/>
    </source>
</evidence>
<evidence type="ECO:0000256" key="2">
    <source>
        <dbReference type="ARBA" id="ARBA00023015"/>
    </source>
</evidence>
<evidence type="ECO:0000313" key="7">
    <source>
        <dbReference type="Proteomes" id="UP000310095"/>
    </source>
</evidence>
<dbReference type="NCBIfam" id="NF008239">
    <property type="entry name" value="PRK11013.1"/>
    <property type="match status" value="1"/>
</dbReference>
<dbReference type="PANTHER" id="PTHR30427">
    <property type="entry name" value="TRANSCRIPTIONAL ACTIVATOR PROTEIN LYSR"/>
    <property type="match status" value="1"/>
</dbReference>
<evidence type="ECO:0000256" key="1">
    <source>
        <dbReference type="ARBA" id="ARBA00009437"/>
    </source>
</evidence>
<evidence type="ECO:0000256" key="4">
    <source>
        <dbReference type="ARBA" id="ARBA00023163"/>
    </source>
</evidence>
<dbReference type="PANTHER" id="PTHR30427:SF1">
    <property type="entry name" value="TRANSCRIPTIONAL ACTIVATOR PROTEIN LYSR"/>
    <property type="match status" value="1"/>
</dbReference>
<dbReference type="PROSITE" id="PS50931">
    <property type="entry name" value="HTH_LYSR"/>
    <property type="match status" value="1"/>
</dbReference>
<dbReference type="Proteomes" id="UP000310095">
    <property type="component" value="Unassembled WGS sequence"/>
</dbReference>
<dbReference type="SUPFAM" id="SSF46785">
    <property type="entry name" value="Winged helix' DNA-binding domain"/>
    <property type="match status" value="1"/>
</dbReference>
<dbReference type="RefSeq" id="WP_011060617.1">
    <property type="nucleotide sequence ID" value="NZ_CP022097.2"/>
</dbReference>